<dbReference type="InterPro" id="IPR026444">
    <property type="entry name" value="Secre_tail"/>
</dbReference>
<evidence type="ECO:0000313" key="3">
    <source>
        <dbReference type="Proteomes" id="UP000059542"/>
    </source>
</evidence>
<name>A0A0U4BDJ9_9BACT</name>
<dbReference type="KEGG" id="hyg:AUC43_05880"/>
<dbReference type="NCBIfam" id="TIGR04183">
    <property type="entry name" value="Por_Secre_tail"/>
    <property type="match status" value="1"/>
</dbReference>
<evidence type="ECO:0000259" key="1">
    <source>
        <dbReference type="Pfam" id="PF18962"/>
    </source>
</evidence>
<dbReference type="Gene3D" id="2.60.40.10">
    <property type="entry name" value="Immunoglobulins"/>
    <property type="match status" value="1"/>
</dbReference>
<feature type="domain" description="Secretion system C-terminal sorting" evidence="1">
    <location>
        <begin position="98"/>
        <end position="170"/>
    </location>
</feature>
<dbReference type="Proteomes" id="UP000059542">
    <property type="component" value="Chromosome"/>
</dbReference>
<sequence>MGADVLVTWQTASEENSKGYDVQVSTDGKVFRMLASVPSANPNTMKLNSYSYLDTEKNKAGTRYYRLRQVDLDGKETFFAPVSVSFDGKVAETTLVAYPNPFNGFDKLHVALTSIAGGKGHLRITDMTGRTIRQESVELNSGLTDLSVNGLADLKAGIYIVNLTLPTGEVKNLKIVKQ</sequence>
<keyword evidence="3" id="KW-1185">Reference proteome</keyword>
<dbReference type="AlphaFoldDB" id="A0A0U4BDJ9"/>
<protein>
    <recommendedName>
        <fullName evidence="1">Secretion system C-terminal sorting domain-containing protein</fullName>
    </recommendedName>
</protein>
<proteinExistence type="predicted"/>
<organism evidence="2 3">
    <name type="scientific">Hymenobacter sedentarius</name>
    <dbReference type="NCBI Taxonomy" id="1411621"/>
    <lineage>
        <taxon>Bacteria</taxon>
        <taxon>Pseudomonadati</taxon>
        <taxon>Bacteroidota</taxon>
        <taxon>Cytophagia</taxon>
        <taxon>Cytophagales</taxon>
        <taxon>Hymenobacteraceae</taxon>
        <taxon>Hymenobacter</taxon>
    </lineage>
</organism>
<reference evidence="2 3" key="1">
    <citation type="submission" date="2015-12" db="EMBL/GenBank/DDBJ databases">
        <authorList>
            <person name="Shamseldin A."/>
            <person name="Moawad H."/>
            <person name="Abd El-Rahim W.M."/>
            <person name="Sadowsky M.J."/>
        </authorList>
    </citation>
    <scope>NUCLEOTIDE SEQUENCE [LARGE SCALE GENOMIC DNA]</scope>
    <source>
        <strain evidence="2 3">DG5B</strain>
    </source>
</reference>
<gene>
    <name evidence="2" type="ORF">AUC43_05880</name>
</gene>
<dbReference type="EMBL" id="CP013909">
    <property type="protein sequence ID" value="ALW84651.1"/>
    <property type="molecule type" value="Genomic_DNA"/>
</dbReference>
<dbReference type="InterPro" id="IPR013783">
    <property type="entry name" value="Ig-like_fold"/>
</dbReference>
<dbReference type="STRING" id="1411621.AUC43_05880"/>
<dbReference type="Pfam" id="PF18962">
    <property type="entry name" value="Por_Secre_tail"/>
    <property type="match status" value="1"/>
</dbReference>
<evidence type="ECO:0000313" key="2">
    <source>
        <dbReference type="EMBL" id="ALW84651.1"/>
    </source>
</evidence>
<accession>A0A0U4BDJ9</accession>